<name>A0A226XA69_CABSO</name>
<comment type="caution">
    <text evidence="2">The sequence shown here is derived from an EMBL/GenBank/DDBJ whole genome shotgun (WGS) entry which is preliminary data.</text>
</comment>
<reference evidence="2" key="2">
    <citation type="submission" date="2017-01" db="EMBL/GenBank/DDBJ databases">
        <authorList>
            <person name="Mah S.A."/>
            <person name="Swanson W.J."/>
            <person name="Moy G.W."/>
            <person name="Vacquier V.D."/>
        </authorList>
    </citation>
    <scope>NUCLEOTIDE SEQUENCE</scope>
    <source>
        <strain evidence="2">PAMC 26633</strain>
    </source>
</reference>
<accession>A0A226XA69</accession>
<dbReference type="RefSeq" id="WP_179258172.1">
    <property type="nucleotide sequence ID" value="NZ_MTHB01000018.1"/>
</dbReference>
<dbReference type="EMBL" id="MTHB01000137">
    <property type="protein sequence ID" value="OXC76186.1"/>
    <property type="molecule type" value="Genomic_DNA"/>
</dbReference>
<dbReference type="AlphaFoldDB" id="A0A226XA69"/>
<reference evidence="3" key="1">
    <citation type="submission" date="2017-01" db="EMBL/GenBank/DDBJ databases">
        <title>Genome Analysis of Deinococcus marmoris KOPRI26562.</title>
        <authorList>
            <person name="Kim J.H."/>
            <person name="Oh H.-M."/>
        </authorList>
    </citation>
    <scope>NUCLEOTIDE SEQUENCE [LARGE SCALE GENOMIC DNA]</scope>
    <source>
        <strain evidence="3">PAMC 26633</strain>
    </source>
</reference>
<dbReference type="Proteomes" id="UP000214720">
    <property type="component" value="Unassembled WGS sequence"/>
</dbReference>
<sequence>MDIDRIAFQGTLSLFLRDRPRGTTVDLNEFTVAYWDGRRVAGAHLRHDGSGRLDEAFDFDERMCDQLQDDLVAWMGNPRYTVHPELDDWLNGERQSDASADRH</sequence>
<dbReference type="EMBL" id="MTHB01000018">
    <property type="protein sequence ID" value="OXC80392.1"/>
    <property type="molecule type" value="Genomic_DNA"/>
</dbReference>
<evidence type="ECO:0000313" key="2">
    <source>
        <dbReference type="EMBL" id="OXC80392.1"/>
    </source>
</evidence>
<organism evidence="2 3">
    <name type="scientific">Caballeronia sordidicola</name>
    <name type="common">Burkholderia sordidicola</name>
    <dbReference type="NCBI Taxonomy" id="196367"/>
    <lineage>
        <taxon>Bacteria</taxon>
        <taxon>Pseudomonadati</taxon>
        <taxon>Pseudomonadota</taxon>
        <taxon>Betaproteobacteria</taxon>
        <taxon>Burkholderiales</taxon>
        <taxon>Burkholderiaceae</taxon>
        <taxon>Caballeronia</taxon>
    </lineage>
</organism>
<gene>
    <name evidence="2" type="ORF">BSU04_01980</name>
    <name evidence="1" type="ORF">BSU04_23140</name>
</gene>
<protein>
    <submittedName>
        <fullName evidence="2">Uncharacterized protein</fullName>
    </submittedName>
</protein>
<evidence type="ECO:0000313" key="3">
    <source>
        <dbReference type="Proteomes" id="UP000214720"/>
    </source>
</evidence>
<evidence type="ECO:0000313" key="1">
    <source>
        <dbReference type="EMBL" id="OXC76186.1"/>
    </source>
</evidence>
<proteinExistence type="predicted"/>